<proteinExistence type="predicted"/>
<organism evidence="3 4">
    <name type="scientific">Spongisporangium articulatum</name>
    <dbReference type="NCBI Taxonomy" id="3362603"/>
    <lineage>
        <taxon>Bacteria</taxon>
        <taxon>Bacillati</taxon>
        <taxon>Actinomycetota</taxon>
        <taxon>Actinomycetes</taxon>
        <taxon>Kineosporiales</taxon>
        <taxon>Kineosporiaceae</taxon>
        <taxon>Spongisporangium</taxon>
    </lineage>
</organism>
<keyword evidence="1" id="KW-1133">Transmembrane helix</keyword>
<evidence type="ECO:0000313" key="4">
    <source>
        <dbReference type="Proteomes" id="UP001612915"/>
    </source>
</evidence>
<dbReference type="PANTHER" id="PTHR23028">
    <property type="entry name" value="ACETYLTRANSFERASE"/>
    <property type="match status" value="1"/>
</dbReference>
<feature type="transmembrane region" description="Helical" evidence="1">
    <location>
        <begin position="298"/>
        <end position="316"/>
    </location>
</feature>
<dbReference type="InterPro" id="IPR002656">
    <property type="entry name" value="Acyl_transf_3_dom"/>
</dbReference>
<keyword evidence="3" id="KW-0012">Acyltransferase</keyword>
<dbReference type="EMBL" id="JBITLV010000002">
    <property type="protein sequence ID" value="MFI7587224.1"/>
    <property type="molecule type" value="Genomic_DNA"/>
</dbReference>
<name>A0ABW8ALI2_9ACTN</name>
<dbReference type="GO" id="GO:0016746">
    <property type="term" value="F:acyltransferase activity"/>
    <property type="evidence" value="ECO:0007669"/>
    <property type="project" value="UniProtKB-KW"/>
</dbReference>
<feature type="transmembrane region" description="Helical" evidence="1">
    <location>
        <begin position="172"/>
        <end position="191"/>
    </location>
</feature>
<dbReference type="RefSeq" id="WP_398278426.1">
    <property type="nucleotide sequence ID" value="NZ_JBITLV010000002.1"/>
</dbReference>
<evidence type="ECO:0000313" key="3">
    <source>
        <dbReference type="EMBL" id="MFI7587224.1"/>
    </source>
</evidence>
<accession>A0ABW8ALI2</accession>
<feature type="transmembrane region" description="Helical" evidence="1">
    <location>
        <begin position="267"/>
        <end position="286"/>
    </location>
</feature>
<gene>
    <name evidence="3" type="ORF">ACIB24_09140</name>
</gene>
<feature type="transmembrane region" description="Helical" evidence="1">
    <location>
        <begin position="328"/>
        <end position="350"/>
    </location>
</feature>
<feature type="transmembrane region" description="Helical" evidence="1">
    <location>
        <begin position="203"/>
        <end position="224"/>
    </location>
</feature>
<evidence type="ECO:0000259" key="2">
    <source>
        <dbReference type="Pfam" id="PF01757"/>
    </source>
</evidence>
<sequence>MLRKIDPRGTSRSWDRVGYRPELDGLRALAVLAVFGSHTGWGPLAGGWIGVGVFFVLSGYLITTILLREWAAAGRLALGRFYVRRARRLYPALLVLLVGCAFFAPFFGDGGTAAGYVRTALYTGLYVQDLVAGFTGDTHGAFLHTWSLAVEEQFYLIWPLVLILVLRRGGSVLRWALAGTTVSWLLLVLTTQPRAGGPPATYVLPWTRAGELLLGCAVAAWLAGREKPFPVGISRWFPLGVPVVALAGLGLLGLTIGPAGMSTWMPAQIMAVALLTGALVVALAAGPGPITRLLSLRPLVGLGRISYGFYLFHLPLMMLVGEYTGLRWAAQIALTFALTLACAALSYRFVERRFLDRRPGAEPAPPAAPEVSASR</sequence>
<keyword evidence="3" id="KW-0808">Transferase</keyword>
<feature type="transmembrane region" description="Helical" evidence="1">
    <location>
        <begin position="146"/>
        <end position="165"/>
    </location>
</feature>
<feature type="transmembrane region" description="Helical" evidence="1">
    <location>
        <begin position="47"/>
        <end position="68"/>
    </location>
</feature>
<reference evidence="3 4" key="1">
    <citation type="submission" date="2024-10" db="EMBL/GenBank/DDBJ databases">
        <title>The Natural Products Discovery Center: Release of the First 8490 Sequenced Strains for Exploring Actinobacteria Biosynthetic Diversity.</title>
        <authorList>
            <person name="Kalkreuter E."/>
            <person name="Kautsar S.A."/>
            <person name="Yang D."/>
            <person name="Bader C.D."/>
            <person name="Teijaro C.N."/>
            <person name="Fluegel L."/>
            <person name="Davis C.M."/>
            <person name="Simpson J.R."/>
            <person name="Lauterbach L."/>
            <person name="Steele A.D."/>
            <person name="Gui C."/>
            <person name="Meng S."/>
            <person name="Li G."/>
            <person name="Viehrig K."/>
            <person name="Ye F."/>
            <person name="Su P."/>
            <person name="Kiefer A.F."/>
            <person name="Nichols A."/>
            <person name="Cepeda A.J."/>
            <person name="Yan W."/>
            <person name="Fan B."/>
            <person name="Jiang Y."/>
            <person name="Adhikari A."/>
            <person name="Zheng C.-J."/>
            <person name="Schuster L."/>
            <person name="Cowan T.M."/>
            <person name="Smanski M.J."/>
            <person name="Chevrette M.G."/>
            <person name="De Carvalho L.P.S."/>
            <person name="Shen B."/>
        </authorList>
    </citation>
    <scope>NUCLEOTIDE SEQUENCE [LARGE SCALE GENOMIC DNA]</scope>
    <source>
        <strain evidence="3 4">NPDC049639</strain>
    </source>
</reference>
<dbReference type="Proteomes" id="UP001612915">
    <property type="component" value="Unassembled WGS sequence"/>
</dbReference>
<feature type="transmembrane region" description="Helical" evidence="1">
    <location>
        <begin position="89"/>
        <end position="108"/>
    </location>
</feature>
<dbReference type="PANTHER" id="PTHR23028:SF53">
    <property type="entry name" value="ACYL_TRANSF_3 DOMAIN-CONTAINING PROTEIN"/>
    <property type="match status" value="1"/>
</dbReference>
<feature type="transmembrane region" description="Helical" evidence="1">
    <location>
        <begin position="236"/>
        <end position="261"/>
    </location>
</feature>
<keyword evidence="1" id="KW-0812">Transmembrane</keyword>
<dbReference type="InterPro" id="IPR050879">
    <property type="entry name" value="Acyltransferase_3"/>
</dbReference>
<feature type="domain" description="Acyltransferase 3" evidence="2">
    <location>
        <begin position="21"/>
        <end position="347"/>
    </location>
</feature>
<comment type="caution">
    <text evidence="3">The sequence shown here is derived from an EMBL/GenBank/DDBJ whole genome shotgun (WGS) entry which is preliminary data.</text>
</comment>
<keyword evidence="4" id="KW-1185">Reference proteome</keyword>
<protein>
    <submittedName>
        <fullName evidence="3">Acyltransferase family protein</fullName>
        <ecNumber evidence="3">2.3.-.-</ecNumber>
    </submittedName>
</protein>
<dbReference type="EC" id="2.3.-.-" evidence="3"/>
<dbReference type="Pfam" id="PF01757">
    <property type="entry name" value="Acyl_transf_3"/>
    <property type="match status" value="1"/>
</dbReference>
<keyword evidence="1" id="KW-0472">Membrane</keyword>
<evidence type="ECO:0000256" key="1">
    <source>
        <dbReference type="SAM" id="Phobius"/>
    </source>
</evidence>